<accession>A0A8H7W0B8</accession>
<dbReference type="EMBL" id="JAFJYH010000382">
    <property type="protein sequence ID" value="KAG4412390.1"/>
    <property type="molecule type" value="Genomic_DNA"/>
</dbReference>
<dbReference type="InterPro" id="IPR011333">
    <property type="entry name" value="SKP1/BTB/POZ_sf"/>
</dbReference>
<sequence length="216" mass="23489">MASAPATDDGGLKANASDQASTQPVNVDFSLQSQTMVTFIIGAEPVKQNFLVHKHLASAHSPFFKAAFESPMLEDDADYAVKAGFGAFTNDKGDPDYDLTAMAKVWRLAERFLMPRLQNPTIADMFINRKIASDESIVQAATYVSADQKECTNKLRKLVMQIVALYNIGSRYRKMAPGLPYNVVYTASMVLSCICCSSILICESVLGLDSSIEPGA</sequence>
<gene>
    <name evidence="2" type="ORF">IFR04_014486</name>
</gene>
<dbReference type="SUPFAM" id="SSF54695">
    <property type="entry name" value="POZ domain"/>
    <property type="match status" value="1"/>
</dbReference>
<evidence type="ECO:0000259" key="1">
    <source>
        <dbReference type="PROSITE" id="PS50097"/>
    </source>
</evidence>
<comment type="caution">
    <text evidence="2">The sequence shown here is derived from an EMBL/GenBank/DDBJ whole genome shotgun (WGS) entry which is preliminary data.</text>
</comment>
<dbReference type="Proteomes" id="UP000664132">
    <property type="component" value="Unassembled WGS sequence"/>
</dbReference>
<evidence type="ECO:0000313" key="3">
    <source>
        <dbReference type="Proteomes" id="UP000664132"/>
    </source>
</evidence>
<dbReference type="InterPro" id="IPR000210">
    <property type="entry name" value="BTB/POZ_dom"/>
</dbReference>
<dbReference type="Gene3D" id="3.30.710.10">
    <property type="entry name" value="Potassium Channel Kv1.1, Chain A"/>
    <property type="match status" value="1"/>
</dbReference>
<keyword evidence="3" id="KW-1185">Reference proteome</keyword>
<dbReference type="AlphaFoldDB" id="A0A8H7W0B8"/>
<proteinExistence type="predicted"/>
<dbReference type="OrthoDB" id="1022638at2759"/>
<protein>
    <recommendedName>
        <fullName evidence="1">BTB domain-containing protein</fullName>
    </recommendedName>
</protein>
<evidence type="ECO:0000313" key="2">
    <source>
        <dbReference type="EMBL" id="KAG4412390.1"/>
    </source>
</evidence>
<reference evidence="2" key="1">
    <citation type="submission" date="2021-02" db="EMBL/GenBank/DDBJ databases">
        <title>Genome sequence Cadophora malorum strain M34.</title>
        <authorList>
            <person name="Stefanovic E."/>
            <person name="Vu D."/>
            <person name="Scully C."/>
            <person name="Dijksterhuis J."/>
            <person name="Roader J."/>
            <person name="Houbraken J."/>
        </authorList>
    </citation>
    <scope>NUCLEOTIDE SEQUENCE</scope>
    <source>
        <strain evidence="2">M34</strain>
    </source>
</reference>
<name>A0A8H7W0B8_9HELO</name>
<feature type="domain" description="BTB" evidence="1">
    <location>
        <begin position="35"/>
        <end position="76"/>
    </location>
</feature>
<dbReference type="PANTHER" id="PTHR47843">
    <property type="entry name" value="BTB DOMAIN-CONTAINING PROTEIN-RELATED"/>
    <property type="match status" value="1"/>
</dbReference>
<dbReference type="CDD" id="cd18186">
    <property type="entry name" value="BTB_POZ_ZBTB_KLHL-like"/>
    <property type="match status" value="1"/>
</dbReference>
<organism evidence="2 3">
    <name type="scientific">Cadophora malorum</name>
    <dbReference type="NCBI Taxonomy" id="108018"/>
    <lineage>
        <taxon>Eukaryota</taxon>
        <taxon>Fungi</taxon>
        <taxon>Dikarya</taxon>
        <taxon>Ascomycota</taxon>
        <taxon>Pezizomycotina</taxon>
        <taxon>Leotiomycetes</taxon>
        <taxon>Helotiales</taxon>
        <taxon>Ploettnerulaceae</taxon>
        <taxon>Cadophora</taxon>
    </lineage>
</organism>
<dbReference type="PROSITE" id="PS50097">
    <property type="entry name" value="BTB"/>
    <property type="match status" value="1"/>
</dbReference>